<evidence type="ECO:0000313" key="3">
    <source>
        <dbReference type="EMBL" id="AIL63105.1"/>
    </source>
</evidence>
<dbReference type="GO" id="GO:0003677">
    <property type="term" value="F:DNA binding"/>
    <property type="evidence" value="ECO:0007669"/>
    <property type="project" value="InterPro"/>
</dbReference>
<gene>
    <name evidence="3" type="ORF">PSAKL28_39580</name>
</gene>
<sequence length="416" mass="48512">MPIQIRWIGETDLKIPIPFDQENLLIVDDLMDYAIHLQRHDCWSFSYVKNEMYHLVLYFNFIESERISIAGATNSTLRNFRNADLNRLKAKSSVLEKKLKRVVNSRLAIIYCFYHWYQNRHKLCGLIGAHECAITSDFTLKSKKNKSLDDNYRMYPLNYRRIGRSSKHVTEYTATELDVSKLEDYFRKERDEYISERNSLIMAIASTVGFRRGSINSLRCSQFSQEELRKNLDDYIIVNPDSQKFDANLNYRFPILLAYRISEFITTVRKCMLEAKGFNEAVTQDRVFLSVRTGRPLNDASVSDIFGKAFKAIGSTKSRTSIHAFRRKFAEHRIQTNFEQRAELRLDTSDASVSASVAMDLGQRNSDSIKPYVALTQQMLVNKRYQEKNELIKKLSEENFRLQAELDDLRSKIKGS</sequence>
<evidence type="ECO:0000256" key="1">
    <source>
        <dbReference type="ARBA" id="ARBA00023172"/>
    </source>
</evidence>
<dbReference type="EMBL" id="CP009048">
    <property type="protein sequence ID" value="AIL63105.1"/>
    <property type="molecule type" value="Genomic_DNA"/>
</dbReference>
<keyword evidence="1" id="KW-0233">DNA recombination</keyword>
<name>A0A077FF46_9PSED</name>
<proteinExistence type="predicted"/>
<dbReference type="InterPro" id="IPR013762">
    <property type="entry name" value="Integrase-like_cat_sf"/>
</dbReference>
<dbReference type="Gene3D" id="1.10.443.10">
    <property type="entry name" value="Intergrase catalytic core"/>
    <property type="match status" value="1"/>
</dbReference>
<dbReference type="GO" id="GO:0006310">
    <property type="term" value="P:DNA recombination"/>
    <property type="evidence" value="ECO:0007669"/>
    <property type="project" value="UniProtKB-KW"/>
</dbReference>
<dbReference type="eggNOG" id="COG0582">
    <property type="taxonomic scope" value="Bacteria"/>
</dbReference>
<dbReference type="KEGG" id="palk:PSAKL28_39580"/>
<dbReference type="GO" id="GO:0015074">
    <property type="term" value="P:DNA integration"/>
    <property type="evidence" value="ECO:0007669"/>
    <property type="project" value="InterPro"/>
</dbReference>
<accession>A0A077FF46</accession>
<reference evidence="3 4" key="1">
    <citation type="submission" date="2014-07" db="EMBL/GenBank/DDBJ databases">
        <authorList>
            <person name="Lee K."/>
            <person name="Lim J.Y."/>
            <person name="Hwang I."/>
        </authorList>
    </citation>
    <scope>NUCLEOTIDE SEQUENCE [LARGE SCALE GENOMIC DNA]</scope>
    <source>
        <strain evidence="3 4">KL28</strain>
    </source>
</reference>
<feature type="coiled-coil region" evidence="2">
    <location>
        <begin position="385"/>
        <end position="412"/>
    </location>
</feature>
<evidence type="ECO:0000313" key="4">
    <source>
        <dbReference type="Proteomes" id="UP000028931"/>
    </source>
</evidence>
<dbReference type="SUPFAM" id="SSF56349">
    <property type="entry name" value="DNA breaking-rejoining enzymes"/>
    <property type="match status" value="1"/>
</dbReference>
<dbReference type="RefSeq" id="WP_038613698.1">
    <property type="nucleotide sequence ID" value="NZ_CP009048.1"/>
</dbReference>
<dbReference type="OrthoDB" id="6056902at2"/>
<evidence type="ECO:0008006" key="5">
    <source>
        <dbReference type="Google" id="ProtNLM"/>
    </source>
</evidence>
<organism evidence="3 4">
    <name type="scientific">Pseudomonas alkylphenolica</name>
    <dbReference type="NCBI Taxonomy" id="237609"/>
    <lineage>
        <taxon>Bacteria</taxon>
        <taxon>Pseudomonadati</taxon>
        <taxon>Pseudomonadota</taxon>
        <taxon>Gammaproteobacteria</taxon>
        <taxon>Pseudomonadales</taxon>
        <taxon>Pseudomonadaceae</taxon>
        <taxon>Pseudomonas</taxon>
    </lineage>
</organism>
<dbReference type="InterPro" id="IPR011010">
    <property type="entry name" value="DNA_brk_join_enz"/>
</dbReference>
<evidence type="ECO:0000256" key="2">
    <source>
        <dbReference type="SAM" id="Coils"/>
    </source>
</evidence>
<protein>
    <recommendedName>
        <fullName evidence="5">Tyr recombinase domain-containing protein</fullName>
    </recommendedName>
</protein>
<keyword evidence="2" id="KW-0175">Coiled coil</keyword>
<dbReference type="AlphaFoldDB" id="A0A077FF46"/>
<dbReference type="Proteomes" id="UP000028931">
    <property type="component" value="Chromosome"/>
</dbReference>
<dbReference type="HOGENOM" id="CLU_663385_0_0_6"/>